<evidence type="ECO:0000313" key="3">
    <source>
        <dbReference type="EMBL" id="PPK63680.1"/>
    </source>
</evidence>
<feature type="chain" id="PRO_5015659784" description="Tachylectin" evidence="2">
    <location>
        <begin position="28"/>
        <end position="320"/>
    </location>
</feature>
<dbReference type="Pfam" id="PF19193">
    <property type="entry name" value="Tectonin"/>
    <property type="match status" value="1"/>
</dbReference>
<evidence type="ECO:0008006" key="5">
    <source>
        <dbReference type="Google" id="ProtNLM"/>
    </source>
</evidence>
<dbReference type="EMBL" id="PTIX01000025">
    <property type="protein sequence ID" value="PPK63680.1"/>
    <property type="molecule type" value="Genomic_DNA"/>
</dbReference>
<dbReference type="Proteomes" id="UP000239203">
    <property type="component" value="Unassembled WGS sequence"/>
</dbReference>
<evidence type="ECO:0000256" key="1">
    <source>
        <dbReference type="SAM" id="MobiDB-lite"/>
    </source>
</evidence>
<proteinExistence type="predicted"/>
<keyword evidence="2" id="KW-0732">Signal</keyword>
<name>A0A2S6GEP9_9PSEU</name>
<evidence type="ECO:0000313" key="4">
    <source>
        <dbReference type="Proteomes" id="UP000239203"/>
    </source>
</evidence>
<protein>
    <recommendedName>
        <fullName evidence="5">Tachylectin</fullName>
    </recommendedName>
</protein>
<dbReference type="SMART" id="SM00706">
    <property type="entry name" value="TECPR"/>
    <property type="match status" value="3"/>
</dbReference>
<sequence length="320" mass="33511">MSRRLFVSAAVALAAALVLPTQGVATAAPEQKAPRSLSEIVSPRSPNTLPKHARTNTRARAAAAAVTENTLYALSPNRDAVLMYDGTSWTQIGGAAAQIYAGGGQVFATNPTTGSIFYYEHETTTWHLIGGPGDQFVVDDAGILTGRSAGGVFEWWGTEWRKIGGPARSLIAGGEGLLAATNTTNGDVYIYTAEPANPWQKIGGAGQDFVITAPGYIFGQSTGGIFTWTGTSWDWIQVGGPAGKMYGGPYLVATAPSNGNAFRFLEDQFRWESVGGAGDQFAAANDGTLYRLNSTGVYRLSSSGDGSWARVGDPASTLAV</sequence>
<feature type="region of interest" description="Disordered" evidence="1">
    <location>
        <begin position="28"/>
        <end position="54"/>
    </location>
</feature>
<feature type="signal peptide" evidence="2">
    <location>
        <begin position="1"/>
        <end position="27"/>
    </location>
</feature>
<dbReference type="OrthoDB" id="3679112at2"/>
<dbReference type="AlphaFoldDB" id="A0A2S6GEP9"/>
<dbReference type="RefSeq" id="WP_146108309.1">
    <property type="nucleotide sequence ID" value="NZ_CP154825.1"/>
</dbReference>
<accession>A0A2S6GEP9</accession>
<comment type="caution">
    <text evidence="3">The sequence shown here is derived from an EMBL/GenBank/DDBJ whole genome shotgun (WGS) entry which is preliminary data.</text>
</comment>
<organism evidence="3 4">
    <name type="scientific">Actinokineospora auranticolor</name>
    <dbReference type="NCBI Taxonomy" id="155976"/>
    <lineage>
        <taxon>Bacteria</taxon>
        <taxon>Bacillati</taxon>
        <taxon>Actinomycetota</taxon>
        <taxon>Actinomycetes</taxon>
        <taxon>Pseudonocardiales</taxon>
        <taxon>Pseudonocardiaceae</taxon>
        <taxon>Actinokineospora</taxon>
    </lineage>
</organism>
<evidence type="ECO:0000256" key="2">
    <source>
        <dbReference type="SAM" id="SignalP"/>
    </source>
</evidence>
<gene>
    <name evidence="3" type="ORF">CLV40_12515</name>
</gene>
<dbReference type="InterPro" id="IPR006624">
    <property type="entry name" value="Beta-propeller_rpt_TECPR"/>
</dbReference>
<reference evidence="3 4" key="1">
    <citation type="submission" date="2018-02" db="EMBL/GenBank/DDBJ databases">
        <title>Genomic Encyclopedia of Archaeal and Bacterial Type Strains, Phase II (KMG-II): from individual species to whole genera.</title>
        <authorList>
            <person name="Goeker M."/>
        </authorList>
    </citation>
    <scope>NUCLEOTIDE SEQUENCE [LARGE SCALE GENOMIC DNA]</scope>
    <source>
        <strain evidence="3 4">YU 961-1</strain>
    </source>
</reference>
<keyword evidence="4" id="KW-1185">Reference proteome</keyword>